<dbReference type="AlphaFoldDB" id="A0A9Q8PBZ7"/>
<keyword evidence="1" id="KW-0472">Membrane</keyword>
<dbReference type="KEGG" id="ffu:CLAFUR5_10167"/>
<reference evidence="3" key="2">
    <citation type="journal article" date="2022" name="Microb. Genom.">
        <title>A chromosome-scale genome assembly of the tomato pathogen Cladosporium fulvum reveals a compartmentalized genome architecture and the presence of a dispensable chromosome.</title>
        <authorList>
            <person name="Zaccaron A.Z."/>
            <person name="Chen L.H."/>
            <person name="Samaras A."/>
            <person name="Stergiopoulos I."/>
        </authorList>
    </citation>
    <scope>NUCLEOTIDE SEQUENCE</scope>
    <source>
        <strain evidence="3">Race5_Kim</strain>
    </source>
</reference>
<sequence length="149" mass="16294">MQYKAITAAFALFVSATMAMPAAGPADAVAIQARGEEGLLDGALAGVGGVVAGVLGGLGLFDDVVGWKAYTNDDGVQCEPYTAEYDFQFAYKYKYCYTSSDKWDGHLGGSKYPKCKKWLPYKKEGKDCEPYTISYEYEYAYSTGCYESY</sequence>
<evidence type="ECO:0000313" key="4">
    <source>
        <dbReference type="Proteomes" id="UP000756132"/>
    </source>
</evidence>
<keyword evidence="1" id="KW-1133">Transmembrane helix</keyword>
<name>A0A9Q8PBZ7_PASFU</name>
<dbReference type="RefSeq" id="XP_047764002.1">
    <property type="nucleotide sequence ID" value="XM_047909315.1"/>
</dbReference>
<evidence type="ECO:0000256" key="1">
    <source>
        <dbReference type="SAM" id="Phobius"/>
    </source>
</evidence>
<accession>A0A9Q8PBZ7</accession>
<keyword evidence="2" id="KW-0732">Signal</keyword>
<dbReference type="Proteomes" id="UP000756132">
    <property type="component" value="Chromosome 7"/>
</dbReference>
<reference evidence="3" key="1">
    <citation type="submission" date="2021-12" db="EMBL/GenBank/DDBJ databases">
        <authorList>
            <person name="Zaccaron A."/>
            <person name="Stergiopoulos I."/>
        </authorList>
    </citation>
    <scope>NUCLEOTIDE SEQUENCE</scope>
    <source>
        <strain evidence="3">Race5_Kim</strain>
    </source>
</reference>
<feature type="signal peptide" evidence="2">
    <location>
        <begin position="1"/>
        <end position="19"/>
    </location>
</feature>
<feature type="transmembrane region" description="Helical" evidence="1">
    <location>
        <begin position="38"/>
        <end position="61"/>
    </location>
</feature>
<gene>
    <name evidence="3" type="ORF">CLAFUR5_10167</name>
</gene>
<proteinExistence type="predicted"/>
<keyword evidence="1" id="KW-0812">Transmembrane</keyword>
<evidence type="ECO:0000256" key="2">
    <source>
        <dbReference type="SAM" id="SignalP"/>
    </source>
</evidence>
<organism evidence="3 4">
    <name type="scientific">Passalora fulva</name>
    <name type="common">Tomato leaf mold</name>
    <name type="synonym">Cladosporium fulvum</name>
    <dbReference type="NCBI Taxonomy" id="5499"/>
    <lineage>
        <taxon>Eukaryota</taxon>
        <taxon>Fungi</taxon>
        <taxon>Dikarya</taxon>
        <taxon>Ascomycota</taxon>
        <taxon>Pezizomycotina</taxon>
        <taxon>Dothideomycetes</taxon>
        <taxon>Dothideomycetidae</taxon>
        <taxon>Mycosphaerellales</taxon>
        <taxon>Mycosphaerellaceae</taxon>
        <taxon>Fulvia</taxon>
    </lineage>
</organism>
<dbReference type="EMBL" id="CP090169">
    <property type="protein sequence ID" value="UJO19636.1"/>
    <property type="molecule type" value="Genomic_DNA"/>
</dbReference>
<feature type="chain" id="PRO_5040255593" evidence="2">
    <location>
        <begin position="20"/>
        <end position="149"/>
    </location>
</feature>
<dbReference type="GeneID" id="71990045"/>
<protein>
    <submittedName>
        <fullName evidence="3">Uncharacterized protein</fullName>
    </submittedName>
</protein>
<keyword evidence="4" id="KW-1185">Reference proteome</keyword>
<evidence type="ECO:0000313" key="3">
    <source>
        <dbReference type="EMBL" id="UJO19636.1"/>
    </source>
</evidence>